<evidence type="ECO:0000313" key="3">
    <source>
        <dbReference type="Proteomes" id="UP000809829"/>
    </source>
</evidence>
<name>A0ABS2QZY7_9BACI</name>
<proteinExistence type="predicted"/>
<dbReference type="EMBL" id="JAFBFC010000008">
    <property type="protein sequence ID" value="MBM7704798.1"/>
    <property type="molecule type" value="Genomic_DNA"/>
</dbReference>
<reference evidence="2 3" key="1">
    <citation type="submission" date="2021-01" db="EMBL/GenBank/DDBJ databases">
        <title>Genomic Encyclopedia of Type Strains, Phase IV (KMG-IV): sequencing the most valuable type-strain genomes for metagenomic binning, comparative biology and taxonomic classification.</title>
        <authorList>
            <person name="Goeker M."/>
        </authorList>
    </citation>
    <scope>NUCLEOTIDE SEQUENCE [LARGE SCALE GENOMIC DNA]</scope>
    <source>
        <strain evidence="2 3">DSM 104297</strain>
    </source>
</reference>
<feature type="coiled-coil region" evidence="1">
    <location>
        <begin position="116"/>
        <end position="158"/>
    </location>
</feature>
<protein>
    <submittedName>
        <fullName evidence="2">Polyhydroxyalkanoic acid inclusion protein PhaP</fullName>
    </submittedName>
</protein>
<keyword evidence="3" id="KW-1185">Reference proteome</keyword>
<evidence type="ECO:0000313" key="2">
    <source>
        <dbReference type="EMBL" id="MBM7704798.1"/>
    </source>
</evidence>
<dbReference type="InterPro" id="IPR011728">
    <property type="entry name" value="PhaP_Bmeg"/>
</dbReference>
<sequence>MTTVKYDTLVDAVWEQWSKGLHTLLEGNKQVEQWTLQAIQQQNEFVTKSIEQLQEVDKQWKQELEDLHSKTVDGLRKTAGGAVADSYEDWSNRTHEVLNRLQQLSVDQSKNSYSFVQQAQSQYQQVVSQLVEEQKKSREELQQMSEAYMEQVKSLQKSFLQSVEQYSLVK</sequence>
<gene>
    <name evidence="2" type="ORF">JOC83_003657</name>
</gene>
<feature type="coiled-coil region" evidence="1">
    <location>
        <begin position="36"/>
        <end position="70"/>
    </location>
</feature>
<dbReference type="NCBIfam" id="TIGR02131">
    <property type="entry name" value="phaP_Bmeg"/>
    <property type="match status" value="1"/>
</dbReference>
<keyword evidence="1" id="KW-0175">Coiled coil</keyword>
<comment type="caution">
    <text evidence="2">The sequence shown here is derived from an EMBL/GenBank/DDBJ whole genome shotgun (WGS) entry which is preliminary data.</text>
</comment>
<organism evidence="2 3">
    <name type="scientific">Priestia iocasae</name>
    <dbReference type="NCBI Taxonomy" id="2291674"/>
    <lineage>
        <taxon>Bacteria</taxon>
        <taxon>Bacillati</taxon>
        <taxon>Bacillota</taxon>
        <taxon>Bacilli</taxon>
        <taxon>Bacillales</taxon>
        <taxon>Bacillaceae</taxon>
        <taxon>Priestia</taxon>
    </lineage>
</organism>
<dbReference type="RefSeq" id="WP_205188790.1">
    <property type="nucleotide sequence ID" value="NZ_JAFBFC010000008.1"/>
</dbReference>
<accession>A0ABS2QZY7</accession>
<dbReference type="Pfam" id="PF09602">
    <property type="entry name" value="PhaP_Bmeg"/>
    <property type="match status" value="1"/>
</dbReference>
<dbReference type="Proteomes" id="UP000809829">
    <property type="component" value="Unassembled WGS sequence"/>
</dbReference>
<evidence type="ECO:0000256" key="1">
    <source>
        <dbReference type="SAM" id="Coils"/>
    </source>
</evidence>